<evidence type="ECO:0000259" key="1">
    <source>
        <dbReference type="Pfam" id="PF19512"/>
    </source>
</evidence>
<dbReference type="AlphaFoldDB" id="A0A3R5UY15"/>
<feature type="domain" description="DUF6046" evidence="1">
    <location>
        <begin position="68"/>
        <end position="184"/>
    </location>
</feature>
<dbReference type="Pfam" id="PF19512">
    <property type="entry name" value="DUF6046"/>
    <property type="match status" value="1"/>
</dbReference>
<dbReference type="RefSeq" id="WP_128501564.1">
    <property type="nucleotide sequence ID" value="NZ_CP035107.1"/>
</dbReference>
<evidence type="ECO:0000313" key="2">
    <source>
        <dbReference type="EMBL" id="QAR31117.1"/>
    </source>
</evidence>
<gene>
    <name evidence="2" type="ORF">EQP59_07125</name>
</gene>
<dbReference type="Proteomes" id="UP000287701">
    <property type="component" value="Chromosome"/>
</dbReference>
<name>A0A3R5UY15_ORNRH</name>
<dbReference type="InterPro" id="IPR046109">
    <property type="entry name" value="DUF6046"/>
</dbReference>
<sequence length="201" mass="23176">MAEIFNIKELTARAFFDYVGPAFPAWWENNKTAFVAPSLRSISEARSKGSQYFMTLQVSDKKGEITLFPNEPLVDFSLSKTIVETATVGKYRRGKVKEYICTEDWEITIKGLCVDFEEPERYPAEQVQALNLLFEKNESLEVLNNKLFELFGIRNIVLKDIQFEAMQGQEGIQKYEISAVSDNDFYAELDDKKIERKKLLS</sequence>
<reference evidence="2 3" key="1">
    <citation type="submission" date="2019-01" db="EMBL/GenBank/DDBJ databases">
        <title>Whole Genome of Ornithobacterium rhinotracheale FARPER-174b.</title>
        <authorList>
            <person name="Tataje-Lavanda L.A."/>
            <person name="Montalvan A."/>
            <person name="Montesinos R."/>
            <person name="Zimic M."/>
            <person name="Fernandez-Sanchez M."/>
            <person name="Fernandez-Diaz M."/>
        </authorList>
    </citation>
    <scope>NUCLEOTIDE SEQUENCE [LARGE SCALE GENOMIC DNA]</scope>
    <source>
        <strain evidence="2 3">FARPER-174b</strain>
    </source>
</reference>
<proteinExistence type="predicted"/>
<dbReference type="EMBL" id="CP035107">
    <property type="protein sequence ID" value="QAR31117.1"/>
    <property type="molecule type" value="Genomic_DNA"/>
</dbReference>
<evidence type="ECO:0000313" key="3">
    <source>
        <dbReference type="Proteomes" id="UP000287701"/>
    </source>
</evidence>
<organism evidence="2 3">
    <name type="scientific">Ornithobacterium rhinotracheale</name>
    <dbReference type="NCBI Taxonomy" id="28251"/>
    <lineage>
        <taxon>Bacteria</taxon>
        <taxon>Pseudomonadati</taxon>
        <taxon>Bacteroidota</taxon>
        <taxon>Flavobacteriia</taxon>
        <taxon>Flavobacteriales</taxon>
        <taxon>Weeksellaceae</taxon>
        <taxon>Ornithobacterium</taxon>
    </lineage>
</organism>
<dbReference type="OrthoDB" id="1351182at2"/>
<accession>A0A3R5UY15</accession>
<protein>
    <recommendedName>
        <fullName evidence="1">DUF6046 domain-containing protein</fullName>
    </recommendedName>
</protein>